<gene>
    <name evidence="1" type="ORF">CQW23_24491</name>
</gene>
<reference evidence="2" key="2">
    <citation type="journal article" date="2017" name="J. Anim. Genet.">
        <title>Multiple reference genome sequences of hot pepper reveal the massive evolution of plant disease resistance genes by retroduplication.</title>
        <authorList>
            <person name="Kim S."/>
            <person name="Park J."/>
            <person name="Yeom S.-I."/>
            <person name="Kim Y.-M."/>
            <person name="Seo E."/>
            <person name="Kim K.-T."/>
            <person name="Kim M.-S."/>
            <person name="Lee J.M."/>
            <person name="Cheong K."/>
            <person name="Shin H.-S."/>
            <person name="Kim S.-B."/>
            <person name="Han K."/>
            <person name="Lee J."/>
            <person name="Park M."/>
            <person name="Lee H.-A."/>
            <person name="Lee H.-Y."/>
            <person name="Lee Y."/>
            <person name="Oh S."/>
            <person name="Lee J.H."/>
            <person name="Choi E."/>
            <person name="Choi E."/>
            <person name="Lee S.E."/>
            <person name="Jeon J."/>
            <person name="Kim H."/>
            <person name="Choi G."/>
            <person name="Song H."/>
            <person name="Lee J."/>
            <person name="Lee S.-C."/>
            <person name="Kwon J.-K."/>
            <person name="Lee H.-Y."/>
            <person name="Koo N."/>
            <person name="Hong Y."/>
            <person name="Kim R.W."/>
            <person name="Kang W.-H."/>
            <person name="Huh J.H."/>
            <person name="Kang B.-C."/>
            <person name="Yang T.-J."/>
            <person name="Lee Y.-H."/>
            <person name="Bennetzen J.L."/>
            <person name="Choi D."/>
        </authorList>
    </citation>
    <scope>NUCLEOTIDE SEQUENCE [LARGE SCALE GENOMIC DNA]</scope>
    <source>
        <strain evidence="2">cv. PBC81</strain>
    </source>
</reference>
<dbReference type="PANTHER" id="PTHR13109:SF7">
    <property type="entry name" value="NEUROCHONDRIN"/>
    <property type="match status" value="1"/>
</dbReference>
<reference evidence="1 2" key="1">
    <citation type="journal article" date="2017" name="Genome Biol.">
        <title>New reference genome sequences of hot pepper reveal the massive evolution of plant disease-resistance genes by retroduplication.</title>
        <authorList>
            <person name="Kim S."/>
            <person name="Park J."/>
            <person name="Yeom S.I."/>
            <person name="Kim Y.M."/>
            <person name="Seo E."/>
            <person name="Kim K.T."/>
            <person name="Kim M.S."/>
            <person name="Lee J.M."/>
            <person name="Cheong K."/>
            <person name="Shin H.S."/>
            <person name="Kim S.B."/>
            <person name="Han K."/>
            <person name="Lee J."/>
            <person name="Park M."/>
            <person name="Lee H.A."/>
            <person name="Lee H.Y."/>
            <person name="Lee Y."/>
            <person name="Oh S."/>
            <person name="Lee J.H."/>
            <person name="Choi E."/>
            <person name="Choi E."/>
            <person name="Lee S.E."/>
            <person name="Jeon J."/>
            <person name="Kim H."/>
            <person name="Choi G."/>
            <person name="Song H."/>
            <person name="Lee J."/>
            <person name="Lee S.C."/>
            <person name="Kwon J.K."/>
            <person name="Lee H.Y."/>
            <person name="Koo N."/>
            <person name="Hong Y."/>
            <person name="Kim R.W."/>
            <person name="Kang W.H."/>
            <person name="Huh J.H."/>
            <person name="Kang B.C."/>
            <person name="Yang T.J."/>
            <person name="Lee Y.H."/>
            <person name="Bennetzen J.L."/>
            <person name="Choi D."/>
        </authorList>
    </citation>
    <scope>NUCLEOTIDE SEQUENCE [LARGE SCALE GENOMIC DNA]</scope>
    <source>
        <strain evidence="2">cv. PBC81</strain>
    </source>
</reference>
<proteinExistence type="predicted"/>
<name>A0A2G2VV00_CAPBA</name>
<dbReference type="EMBL" id="MLFT02000010">
    <property type="protein sequence ID" value="PHT36791.1"/>
    <property type="molecule type" value="Genomic_DNA"/>
</dbReference>
<comment type="caution">
    <text evidence="1">The sequence shown here is derived from an EMBL/GenBank/DDBJ whole genome shotgun (WGS) entry which is preliminary data.</text>
</comment>
<keyword evidence="2" id="KW-1185">Reference proteome</keyword>
<organism evidence="1 2">
    <name type="scientific">Capsicum baccatum</name>
    <name type="common">Peruvian pepper</name>
    <dbReference type="NCBI Taxonomy" id="33114"/>
    <lineage>
        <taxon>Eukaryota</taxon>
        <taxon>Viridiplantae</taxon>
        <taxon>Streptophyta</taxon>
        <taxon>Embryophyta</taxon>
        <taxon>Tracheophyta</taxon>
        <taxon>Spermatophyta</taxon>
        <taxon>Magnoliopsida</taxon>
        <taxon>eudicotyledons</taxon>
        <taxon>Gunneridae</taxon>
        <taxon>Pentapetalae</taxon>
        <taxon>asterids</taxon>
        <taxon>lamiids</taxon>
        <taxon>Solanales</taxon>
        <taxon>Solanaceae</taxon>
        <taxon>Solanoideae</taxon>
        <taxon>Capsiceae</taxon>
        <taxon>Capsicum</taxon>
    </lineage>
</organism>
<sequence length="230" mass="25955">MKVVEMRMLQWMCGCTRKDRIRNEVIRDKVGVTSVEAKMRETRLKWFGHMMRRSTYPVRRCARLARDGFKQAPSHKLQALFLAECVISIVGEGWIIGEMNLTGSQVSLPIDRCILLVLESSRVEIAVLLNDLAHLKYEASKASSNRENILVKQRNLESAANAVTSEIKIISGLNETIGVVLDYLQDAKEHGQMKGNDLLAAVRVIGRYESHLSFCVDVEKKKESRTIPAA</sequence>
<evidence type="ECO:0000313" key="2">
    <source>
        <dbReference type="Proteomes" id="UP000224567"/>
    </source>
</evidence>
<accession>A0A2G2VV00</accession>
<dbReference type="PANTHER" id="PTHR13109">
    <property type="entry name" value="NEUROCHONDRIN"/>
    <property type="match status" value="1"/>
</dbReference>
<dbReference type="Pfam" id="PF05536">
    <property type="entry name" value="Neurochondrin"/>
    <property type="match status" value="1"/>
</dbReference>
<dbReference type="InterPro" id="IPR008709">
    <property type="entry name" value="Neurochondrin"/>
</dbReference>
<dbReference type="Proteomes" id="UP000224567">
    <property type="component" value="Unassembled WGS sequence"/>
</dbReference>
<protein>
    <submittedName>
        <fullName evidence="1">Uncharacterized protein</fullName>
    </submittedName>
</protein>
<dbReference type="OrthoDB" id="1744144at2759"/>
<evidence type="ECO:0000313" key="1">
    <source>
        <dbReference type="EMBL" id="PHT36791.1"/>
    </source>
</evidence>
<dbReference type="AlphaFoldDB" id="A0A2G2VV00"/>